<organism evidence="1 2">
    <name type="scientific">Pluteus cervinus</name>
    <dbReference type="NCBI Taxonomy" id="181527"/>
    <lineage>
        <taxon>Eukaryota</taxon>
        <taxon>Fungi</taxon>
        <taxon>Dikarya</taxon>
        <taxon>Basidiomycota</taxon>
        <taxon>Agaricomycotina</taxon>
        <taxon>Agaricomycetes</taxon>
        <taxon>Agaricomycetidae</taxon>
        <taxon>Agaricales</taxon>
        <taxon>Pluteineae</taxon>
        <taxon>Pluteaceae</taxon>
        <taxon>Pluteus</taxon>
    </lineage>
</organism>
<accession>A0ACD3A2Y4</accession>
<reference evidence="1 2" key="1">
    <citation type="journal article" date="2019" name="Nat. Ecol. Evol.">
        <title>Megaphylogeny resolves global patterns of mushroom evolution.</title>
        <authorList>
            <person name="Varga T."/>
            <person name="Krizsan K."/>
            <person name="Foldi C."/>
            <person name="Dima B."/>
            <person name="Sanchez-Garcia M."/>
            <person name="Sanchez-Ramirez S."/>
            <person name="Szollosi G.J."/>
            <person name="Szarkandi J.G."/>
            <person name="Papp V."/>
            <person name="Albert L."/>
            <person name="Andreopoulos W."/>
            <person name="Angelini C."/>
            <person name="Antonin V."/>
            <person name="Barry K.W."/>
            <person name="Bougher N.L."/>
            <person name="Buchanan P."/>
            <person name="Buyck B."/>
            <person name="Bense V."/>
            <person name="Catcheside P."/>
            <person name="Chovatia M."/>
            <person name="Cooper J."/>
            <person name="Damon W."/>
            <person name="Desjardin D."/>
            <person name="Finy P."/>
            <person name="Geml J."/>
            <person name="Haridas S."/>
            <person name="Hughes K."/>
            <person name="Justo A."/>
            <person name="Karasinski D."/>
            <person name="Kautmanova I."/>
            <person name="Kiss B."/>
            <person name="Kocsube S."/>
            <person name="Kotiranta H."/>
            <person name="LaButti K.M."/>
            <person name="Lechner B.E."/>
            <person name="Liimatainen K."/>
            <person name="Lipzen A."/>
            <person name="Lukacs Z."/>
            <person name="Mihaltcheva S."/>
            <person name="Morgado L.N."/>
            <person name="Niskanen T."/>
            <person name="Noordeloos M.E."/>
            <person name="Ohm R.A."/>
            <person name="Ortiz-Santana B."/>
            <person name="Ovrebo C."/>
            <person name="Racz N."/>
            <person name="Riley R."/>
            <person name="Savchenko A."/>
            <person name="Shiryaev A."/>
            <person name="Soop K."/>
            <person name="Spirin V."/>
            <person name="Szebenyi C."/>
            <person name="Tomsovsky M."/>
            <person name="Tulloss R.E."/>
            <person name="Uehling J."/>
            <person name="Grigoriev I.V."/>
            <person name="Vagvolgyi C."/>
            <person name="Papp T."/>
            <person name="Martin F.M."/>
            <person name="Miettinen O."/>
            <person name="Hibbett D.S."/>
            <person name="Nagy L.G."/>
        </authorList>
    </citation>
    <scope>NUCLEOTIDE SEQUENCE [LARGE SCALE GENOMIC DNA]</scope>
    <source>
        <strain evidence="1 2">NL-1719</strain>
    </source>
</reference>
<evidence type="ECO:0000313" key="2">
    <source>
        <dbReference type="Proteomes" id="UP000308600"/>
    </source>
</evidence>
<keyword evidence="2" id="KW-1185">Reference proteome</keyword>
<sequence length="104" mass="11050">MTRNQRSDYKYPEPESQKPLGGKIPKPVGSSQTTTCTNATCDFNQKSQTMDFLCGELGALASPGCGTPPLAPQDALNNAHSAHKPLGVGPIPLIEDDTRDPDPD</sequence>
<dbReference type="EMBL" id="ML208838">
    <property type="protein sequence ID" value="TFK60062.1"/>
    <property type="molecule type" value="Genomic_DNA"/>
</dbReference>
<proteinExistence type="predicted"/>
<gene>
    <name evidence="1" type="ORF">BDN72DRAFT_553318</name>
</gene>
<name>A0ACD3A2Y4_9AGAR</name>
<evidence type="ECO:0000313" key="1">
    <source>
        <dbReference type="EMBL" id="TFK60062.1"/>
    </source>
</evidence>
<protein>
    <submittedName>
        <fullName evidence="1">Uncharacterized protein</fullName>
    </submittedName>
</protein>
<dbReference type="Proteomes" id="UP000308600">
    <property type="component" value="Unassembled WGS sequence"/>
</dbReference>